<keyword evidence="5" id="KW-0862">Zinc</keyword>
<dbReference type="Gene3D" id="3.30.160.60">
    <property type="entry name" value="Classic Zinc Finger"/>
    <property type="match status" value="6"/>
</dbReference>
<dbReference type="Pfam" id="PF00096">
    <property type="entry name" value="zf-C2H2"/>
    <property type="match status" value="4"/>
</dbReference>
<keyword evidence="4 8" id="KW-0863">Zinc-finger</keyword>
<dbReference type="PROSITE" id="PS00028">
    <property type="entry name" value="ZINC_FINGER_C2H2_1"/>
    <property type="match status" value="3"/>
</dbReference>
<evidence type="ECO:0000313" key="11">
    <source>
        <dbReference type="EMBL" id="CAK8679369.1"/>
    </source>
</evidence>
<feature type="region of interest" description="Disordered" evidence="9">
    <location>
        <begin position="880"/>
        <end position="914"/>
    </location>
</feature>
<feature type="region of interest" description="Disordered" evidence="9">
    <location>
        <begin position="957"/>
        <end position="1077"/>
    </location>
</feature>
<dbReference type="InterPro" id="IPR036236">
    <property type="entry name" value="Znf_C2H2_sf"/>
</dbReference>
<reference evidence="11 12" key="1">
    <citation type="submission" date="2024-02" db="EMBL/GenBank/DDBJ databases">
        <authorList>
            <person name="Daric V."/>
            <person name="Darras S."/>
        </authorList>
    </citation>
    <scope>NUCLEOTIDE SEQUENCE [LARGE SCALE GENOMIC DNA]</scope>
</reference>
<feature type="compositionally biased region" description="Basic and acidic residues" evidence="9">
    <location>
        <begin position="254"/>
        <end position="287"/>
    </location>
</feature>
<evidence type="ECO:0000256" key="3">
    <source>
        <dbReference type="ARBA" id="ARBA00022737"/>
    </source>
</evidence>
<accession>A0ABP0FLN0</accession>
<keyword evidence="7" id="KW-0539">Nucleus</keyword>
<feature type="region of interest" description="Disordered" evidence="9">
    <location>
        <begin position="700"/>
        <end position="730"/>
    </location>
</feature>
<feature type="region of interest" description="Disordered" evidence="9">
    <location>
        <begin position="182"/>
        <end position="207"/>
    </location>
</feature>
<feature type="domain" description="C2H2-type" evidence="10">
    <location>
        <begin position="841"/>
        <end position="869"/>
    </location>
</feature>
<feature type="compositionally biased region" description="Basic residues" evidence="9">
    <location>
        <begin position="713"/>
        <end position="722"/>
    </location>
</feature>
<feature type="domain" description="C2H2-type" evidence="10">
    <location>
        <begin position="56"/>
        <end position="83"/>
    </location>
</feature>
<evidence type="ECO:0000256" key="8">
    <source>
        <dbReference type="PROSITE-ProRule" id="PRU00042"/>
    </source>
</evidence>
<keyword evidence="2" id="KW-0479">Metal-binding</keyword>
<evidence type="ECO:0000256" key="6">
    <source>
        <dbReference type="ARBA" id="ARBA00023125"/>
    </source>
</evidence>
<evidence type="ECO:0000256" key="1">
    <source>
        <dbReference type="ARBA" id="ARBA00004123"/>
    </source>
</evidence>
<feature type="compositionally biased region" description="Basic and acidic residues" evidence="9">
    <location>
        <begin position="1002"/>
        <end position="1014"/>
    </location>
</feature>
<feature type="compositionally biased region" description="Low complexity" evidence="9">
    <location>
        <begin position="1027"/>
        <end position="1049"/>
    </location>
</feature>
<keyword evidence="3" id="KW-0677">Repeat</keyword>
<dbReference type="InterPro" id="IPR013087">
    <property type="entry name" value="Znf_C2H2_type"/>
</dbReference>
<sequence>MPVSTECFFGSFRWSRKNKVLRFYLREICKVCGKAFINIYRLQRHMLTHNGGSRKFACEVCGKAFKYKHHLKEHNRIHSGEKPYECPNPRCNKRFSHSGSYSSHISSKKCIENTKCSAELKTPNNDSKLFPRDDLIQYQSCEHKAASMPAAEKLDITEREAKDLTLTSARKGHGLEAMLSMSRSNNTDSKRRIAQQQVSKDHEMEESKERWIFLESSRENVRELVEGPGMKEQNDSNQEEAIEDDSEMTLHGLSKPDRHLAQSSIKREFSRKITDPAPKPTDRGDMRRSSAQILTNQQPSFGHRTQVRHLTDENFLRGQTSGQDGEFPEKPVPRFLKKATSDINSCYQVNYLMNPGKSLKEEPGFEKKIPASKSAVESRRMTQESFISRQKMKTFLPKDNSSRKNENPEKSKPPRLDESALEGAAKFDGADAAKTYILGNYLNSLCGSAASTAQNKEEARKFATWPNPNDQTTNSPSSNFNINNPAFPKPFGHKWEHYDTTMNSALFSNSKDSWSNTNSNNSVAPSPYNIFLQQQIFQAALANMASGRVPPLAASNFLHYQQALALSLAASKSLLNQNQHLRSPNQAEELQNDVADNAELEQEQPLDLSSKHKPPMADVDASAARALSRLQQLSAAYVMQQQDACRLPSAPSSNFFCNEFLRNIHPGPSHPSILPDMTYAKQLQNFFTSSSMLNEESGILSPPLTGGSIPNKPARRGRPKKRSFGDCISNDKPSHIKSTKHILHDAITSRRSSPYSEKDIGHSLLPEHFNTEPPSRVMGSPELPHKCDICDKCFQKQSSLTRHKYEHTGKRPHHCTECGKSFKHKHHLIEHQRLHTGEKPYECDKCGKRFSHSGSYSQHMNHRYAYCKPEDAIVHELRQQMRRSDPNSPAISSKQRKRKNARSPASPSSPYFPNGVKLPLSDGVNPFSPPAPLPSFIGGFFGKDFISPKRDYSNPVFPTMTGLTGGSDEEPASKRPKEFKKEDDNAPKDDPQHPVDVGSSSEKCKRELFLEQQKDPCNIQQHRDDASYSSDSPSGLSSSPSPRTPTSPSLATRAPSSEHQINLKGAPMLHIAVPTAD</sequence>
<dbReference type="PANTHER" id="PTHR24391">
    <property type="entry name" value="HISTONE H4 TRANSCRIPTION FACTOR-RELATED"/>
    <property type="match status" value="1"/>
</dbReference>
<organism evidence="11 12">
    <name type="scientific">Clavelina lepadiformis</name>
    <name type="common">Light-bulb sea squirt</name>
    <name type="synonym">Ascidia lepadiformis</name>
    <dbReference type="NCBI Taxonomy" id="159417"/>
    <lineage>
        <taxon>Eukaryota</taxon>
        <taxon>Metazoa</taxon>
        <taxon>Chordata</taxon>
        <taxon>Tunicata</taxon>
        <taxon>Ascidiacea</taxon>
        <taxon>Aplousobranchia</taxon>
        <taxon>Clavelinidae</taxon>
        <taxon>Clavelina</taxon>
    </lineage>
</organism>
<feature type="region of interest" description="Disordered" evidence="9">
    <location>
        <begin position="225"/>
        <end position="287"/>
    </location>
</feature>
<dbReference type="SUPFAM" id="SSF57667">
    <property type="entry name" value="beta-beta-alpha zinc fingers"/>
    <property type="match status" value="3"/>
</dbReference>
<evidence type="ECO:0000256" key="4">
    <source>
        <dbReference type="ARBA" id="ARBA00022771"/>
    </source>
</evidence>
<evidence type="ECO:0000256" key="9">
    <source>
        <dbReference type="SAM" id="MobiDB-lite"/>
    </source>
</evidence>
<feature type="compositionally biased region" description="Basic and acidic residues" evidence="9">
    <location>
        <begin position="400"/>
        <end position="418"/>
    </location>
</feature>
<feature type="compositionally biased region" description="Basic and acidic residues" evidence="9">
    <location>
        <begin position="971"/>
        <end position="993"/>
    </location>
</feature>
<protein>
    <recommendedName>
        <fullName evidence="10">C2H2-type domain-containing protein</fullName>
    </recommendedName>
</protein>
<keyword evidence="6" id="KW-0238">DNA-binding</keyword>
<gene>
    <name evidence="11" type="ORF">CVLEPA_LOCUS9614</name>
</gene>
<name>A0ABP0FLN0_CLALP</name>
<keyword evidence="12" id="KW-1185">Reference proteome</keyword>
<dbReference type="SMART" id="SM00355">
    <property type="entry name" value="ZnF_C2H2"/>
    <property type="match status" value="6"/>
</dbReference>
<feature type="region of interest" description="Disordered" evidence="9">
    <location>
        <begin position="359"/>
        <end position="420"/>
    </location>
</feature>
<dbReference type="EMBL" id="CAWYQH010000057">
    <property type="protein sequence ID" value="CAK8679369.1"/>
    <property type="molecule type" value="Genomic_DNA"/>
</dbReference>
<dbReference type="PANTHER" id="PTHR24391:SF27">
    <property type="entry name" value="ZINC FINGER PROTEIN 1"/>
    <property type="match status" value="1"/>
</dbReference>
<feature type="compositionally biased region" description="Basic and acidic residues" evidence="9">
    <location>
        <begin position="359"/>
        <end position="369"/>
    </location>
</feature>
<comment type="caution">
    <text evidence="11">The sequence shown here is derived from an EMBL/GenBank/DDBJ whole genome shotgun (WGS) entry which is preliminary data.</text>
</comment>
<evidence type="ECO:0000256" key="2">
    <source>
        <dbReference type="ARBA" id="ARBA00022723"/>
    </source>
</evidence>
<evidence type="ECO:0000313" key="12">
    <source>
        <dbReference type="Proteomes" id="UP001642483"/>
    </source>
</evidence>
<proteinExistence type="predicted"/>
<evidence type="ECO:0000256" key="5">
    <source>
        <dbReference type="ARBA" id="ARBA00022833"/>
    </source>
</evidence>
<dbReference type="PROSITE" id="PS50157">
    <property type="entry name" value="ZINC_FINGER_C2H2_2"/>
    <property type="match status" value="5"/>
</dbReference>
<comment type="subcellular location">
    <subcellularLocation>
        <location evidence="1">Nucleus</location>
    </subcellularLocation>
</comment>
<dbReference type="InterPro" id="IPR051574">
    <property type="entry name" value="ZnF_E-box_Homeobox"/>
</dbReference>
<feature type="domain" description="C2H2-type" evidence="10">
    <location>
        <begin position="785"/>
        <end position="812"/>
    </location>
</feature>
<dbReference type="Proteomes" id="UP001642483">
    <property type="component" value="Unassembled WGS sequence"/>
</dbReference>
<feature type="domain" description="C2H2-type" evidence="10">
    <location>
        <begin position="813"/>
        <end position="840"/>
    </location>
</feature>
<evidence type="ECO:0000259" key="10">
    <source>
        <dbReference type="PROSITE" id="PS50157"/>
    </source>
</evidence>
<feature type="compositionally biased region" description="Acidic residues" evidence="9">
    <location>
        <begin position="237"/>
        <end position="247"/>
    </location>
</feature>
<evidence type="ECO:0000256" key="7">
    <source>
        <dbReference type="ARBA" id="ARBA00023242"/>
    </source>
</evidence>
<feature type="domain" description="C2H2-type" evidence="10">
    <location>
        <begin position="27"/>
        <end position="54"/>
    </location>
</feature>